<evidence type="ECO:0000313" key="2">
    <source>
        <dbReference type="EMBL" id="KQK25388.1"/>
    </source>
</evidence>
<name>A0A0Q3KMM6_9FLAO</name>
<dbReference type="EMBL" id="LLYZ01000005">
    <property type="protein sequence ID" value="KQK25388.1"/>
    <property type="molecule type" value="Genomic_DNA"/>
</dbReference>
<dbReference type="RefSeq" id="WP_056013673.1">
    <property type="nucleotide sequence ID" value="NZ_LLYZ01000005.1"/>
</dbReference>
<protein>
    <recommendedName>
        <fullName evidence="1">GMT-like wHTH domain-containing protein</fullName>
    </recommendedName>
</protein>
<organism evidence="2 3">
    <name type="scientific">Chryseobacterium aquaticum</name>
    <dbReference type="NCBI Taxonomy" id="452084"/>
    <lineage>
        <taxon>Bacteria</taxon>
        <taxon>Pseudomonadati</taxon>
        <taxon>Bacteroidota</taxon>
        <taxon>Flavobacteriia</taxon>
        <taxon>Flavobacteriales</taxon>
        <taxon>Weeksellaceae</taxon>
        <taxon>Chryseobacterium group</taxon>
        <taxon>Chryseobacterium</taxon>
    </lineage>
</organism>
<evidence type="ECO:0000259" key="1">
    <source>
        <dbReference type="Pfam" id="PF22560"/>
    </source>
</evidence>
<dbReference type="STRING" id="452084.AR438_07190"/>
<dbReference type="Proteomes" id="UP000051682">
    <property type="component" value="Unassembled WGS sequence"/>
</dbReference>
<evidence type="ECO:0000313" key="3">
    <source>
        <dbReference type="Proteomes" id="UP000051682"/>
    </source>
</evidence>
<dbReference type="InterPro" id="IPR031009">
    <property type="entry name" value="Tcm_partner"/>
</dbReference>
<dbReference type="Pfam" id="PF22560">
    <property type="entry name" value="GMT-wHTH"/>
    <property type="match status" value="1"/>
</dbReference>
<dbReference type="AlphaFoldDB" id="A0A0Q3KMM6"/>
<reference evidence="2 3" key="1">
    <citation type="submission" date="2015-10" db="EMBL/GenBank/DDBJ databases">
        <title>Chryseobacterium aquaticum genome.</title>
        <authorList>
            <person name="Newman J.D."/>
            <person name="Ferguson M.B."/>
            <person name="Miller J.R."/>
        </authorList>
    </citation>
    <scope>NUCLEOTIDE SEQUENCE [LARGE SCALE GENOMIC DNA]</scope>
    <source>
        <strain evidence="2 3">KCTC 12483</strain>
    </source>
</reference>
<proteinExistence type="predicted"/>
<gene>
    <name evidence="2" type="ORF">AR438_07190</name>
</gene>
<dbReference type="InterPro" id="IPR054339">
    <property type="entry name" value="GMT_wHTH"/>
</dbReference>
<comment type="caution">
    <text evidence="2">The sequence shown here is derived from an EMBL/GenBank/DDBJ whole genome shotgun (WGS) entry which is preliminary data.</text>
</comment>
<dbReference type="NCBIfam" id="TIGR04474">
    <property type="entry name" value="tcm_partner"/>
    <property type="match status" value="1"/>
</dbReference>
<accession>A0A0Q3KMM6</accession>
<dbReference type="OrthoDB" id="275124at2"/>
<feature type="domain" description="GMT-like wHTH" evidence="1">
    <location>
        <begin position="291"/>
        <end position="357"/>
    </location>
</feature>
<keyword evidence="3" id="KW-1185">Reference proteome</keyword>
<sequence>MSEIDFFKYQTPSSRIKANIVANYFPKYCKIILKYPQSQIRYVDLFSGPGIYEDGSLSTPILIGDACNRDNNLREVVHLMFNDNEHMETLKSHFDKRFADKRFKFPPRFANRTVGEDEQISSYLRKSNNKEKNPYPTLLFFDPFGYKSINTKDLANFLSNWGNEIFLFFNIKRIHAAVENEKFDDLMNELFPTTINKIRKDRKYAGQVSERLSLIIENLSTEFKNIVPNLYHCAFKFQEEDSNTTSHYIIHFTKHNRGFDLIKQIYNDFDNIGATLGINGDYTFDAKKLDNSLATFDFGDQNIEILGNDLLSKFKGRKLTASELFDEHQSSGKYCRRHYSDALRDLVSKDKIKSNFTDNKAHSVTVLINDSCILEF</sequence>